<sequence>RRTTEDEDIVYCLLGILGVSMPTTYGEGTESAWRRLESEVGGAGSAPSIFPFSRNHSCVGREAQVKELEPKLFRNEQTTPTLAIVGPGGTGKSHFALEVAYRTKQNNKSCSVFWIDTSDREQPLPVLCKHSTKACSWLCQ</sequence>
<protein>
    <recommendedName>
        <fullName evidence="3">NB-ARC domain-containing protein</fullName>
    </recommendedName>
</protein>
<dbReference type="AlphaFoldDB" id="A0A6A6V8B2"/>
<reference evidence="1" key="1">
    <citation type="journal article" date="2020" name="Stud. Mycol.">
        <title>101 Dothideomycetes genomes: a test case for predicting lifestyles and emergence of pathogens.</title>
        <authorList>
            <person name="Haridas S."/>
            <person name="Albert R."/>
            <person name="Binder M."/>
            <person name="Bloem J."/>
            <person name="Labutti K."/>
            <person name="Salamov A."/>
            <person name="Andreopoulos B."/>
            <person name="Baker S."/>
            <person name="Barry K."/>
            <person name="Bills G."/>
            <person name="Bluhm B."/>
            <person name="Cannon C."/>
            <person name="Castanera R."/>
            <person name="Culley D."/>
            <person name="Daum C."/>
            <person name="Ezra D."/>
            <person name="Gonzalez J."/>
            <person name="Henrissat B."/>
            <person name="Kuo A."/>
            <person name="Liang C."/>
            <person name="Lipzen A."/>
            <person name="Lutzoni F."/>
            <person name="Magnuson J."/>
            <person name="Mondo S."/>
            <person name="Nolan M."/>
            <person name="Ohm R."/>
            <person name="Pangilinan J."/>
            <person name="Park H.-J."/>
            <person name="Ramirez L."/>
            <person name="Alfaro M."/>
            <person name="Sun H."/>
            <person name="Tritt A."/>
            <person name="Yoshinaga Y."/>
            <person name="Zwiers L.-H."/>
            <person name="Turgeon B."/>
            <person name="Goodwin S."/>
            <person name="Spatafora J."/>
            <person name="Crous P."/>
            <person name="Grigoriev I."/>
        </authorList>
    </citation>
    <scope>NUCLEOTIDE SEQUENCE</scope>
    <source>
        <strain evidence="1">CBS 119925</strain>
    </source>
</reference>
<dbReference type="InterPro" id="IPR027417">
    <property type="entry name" value="P-loop_NTPase"/>
</dbReference>
<organism evidence="1 2">
    <name type="scientific">Sporormia fimetaria CBS 119925</name>
    <dbReference type="NCBI Taxonomy" id="1340428"/>
    <lineage>
        <taxon>Eukaryota</taxon>
        <taxon>Fungi</taxon>
        <taxon>Dikarya</taxon>
        <taxon>Ascomycota</taxon>
        <taxon>Pezizomycotina</taxon>
        <taxon>Dothideomycetes</taxon>
        <taxon>Pleosporomycetidae</taxon>
        <taxon>Pleosporales</taxon>
        <taxon>Sporormiaceae</taxon>
        <taxon>Sporormia</taxon>
    </lineage>
</organism>
<gene>
    <name evidence="1" type="ORF">M011DRAFT_405726</name>
</gene>
<dbReference type="EMBL" id="MU006580">
    <property type="protein sequence ID" value="KAF2745770.1"/>
    <property type="molecule type" value="Genomic_DNA"/>
</dbReference>
<evidence type="ECO:0000313" key="1">
    <source>
        <dbReference type="EMBL" id="KAF2745770.1"/>
    </source>
</evidence>
<accession>A0A6A6V8B2</accession>
<name>A0A6A6V8B2_9PLEO</name>
<dbReference type="SUPFAM" id="SSF52540">
    <property type="entry name" value="P-loop containing nucleoside triphosphate hydrolases"/>
    <property type="match status" value="1"/>
</dbReference>
<evidence type="ECO:0000313" key="2">
    <source>
        <dbReference type="Proteomes" id="UP000799440"/>
    </source>
</evidence>
<evidence type="ECO:0008006" key="3">
    <source>
        <dbReference type="Google" id="ProtNLM"/>
    </source>
</evidence>
<dbReference type="Gene3D" id="3.40.50.300">
    <property type="entry name" value="P-loop containing nucleotide triphosphate hydrolases"/>
    <property type="match status" value="1"/>
</dbReference>
<keyword evidence="2" id="KW-1185">Reference proteome</keyword>
<dbReference type="Proteomes" id="UP000799440">
    <property type="component" value="Unassembled WGS sequence"/>
</dbReference>
<dbReference type="OrthoDB" id="5986190at2759"/>
<dbReference type="PANTHER" id="PTHR10622:SF11">
    <property type="entry name" value="HET-DOMAIN-CONTAINING PROTEIN"/>
    <property type="match status" value="1"/>
</dbReference>
<proteinExistence type="predicted"/>
<feature type="non-terminal residue" evidence="1">
    <location>
        <position position="1"/>
    </location>
</feature>
<dbReference type="PANTHER" id="PTHR10622">
    <property type="entry name" value="HET DOMAIN-CONTAINING PROTEIN"/>
    <property type="match status" value="1"/>
</dbReference>